<evidence type="ECO:0000313" key="1">
    <source>
        <dbReference type="EMBL" id="UOO92765.1"/>
    </source>
</evidence>
<gene>
    <name evidence="1" type="ORF">LVJ81_01595</name>
</gene>
<name>A0ABY4EBH6_VITST</name>
<protein>
    <submittedName>
        <fullName evidence="1">DciA family protein</fullName>
    </submittedName>
</protein>
<proteinExistence type="predicted"/>
<dbReference type="EMBL" id="CP091512">
    <property type="protein sequence ID" value="UOO92765.1"/>
    <property type="molecule type" value="Genomic_DNA"/>
</dbReference>
<dbReference type="Pfam" id="PF05258">
    <property type="entry name" value="DciA"/>
    <property type="match status" value="1"/>
</dbReference>
<reference evidence="1" key="1">
    <citation type="submission" date="2021-12" db="EMBL/GenBank/DDBJ databases">
        <authorList>
            <person name="Veyrier F.J."/>
        </authorList>
    </citation>
    <scope>NUCLEOTIDE SEQUENCE</scope>
    <source>
        <strain evidence="1">SAG 1488-6</strain>
    </source>
</reference>
<accession>A0ABY4EBH6</accession>
<evidence type="ECO:0000313" key="2">
    <source>
        <dbReference type="Proteomes" id="UP000832034"/>
    </source>
</evidence>
<sequence length="140" mass="16099">MNIEHWSKQHRFLNRLLQQQQHWQRLQQCINQSLPANLSQHCSVACINADGQLVIYAHNHLVAGRLKMLLPSKLNTLKRIDPNIQSIHIKLRPNPAPKPKKIQRQFSNHALDSFDEAAEKTAHHPELAAALQSFASKRRS</sequence>
<keyword evidence="2" id="KW-1185">Reference proteome</keyword>
<dbReference type="RefSeq" id="WP_019957095.1">
    <property type="nucleotide sequence ID" value="NZ_CP091512.1"/>
</dbReference>
<organism evidence="1 2">
    <name type="scientific">Vitreoscilla stercoraria</name>
    <dbReference type="NCBI Taxonomy" id="61"/>
    <lineage>
        <taxon>Bacteria</taxon>
        <taxon>Pseudomonadati</taxon>
        <taxon>Pseudomonadota</taxon>
        <taxon>Betaproteobacteria</taxon>
        <taxon>Neisseriales</taxon>
        <taxon>Neisseriaceae</taxon>
        <taxon>Vitreoscilla</taxon>
    </lineage>
</organism>
<dbReference type="Proteomes" id="UP000832034">
    <property type="component" value="Chromosome"/>
</dbReference>
<dbReference type="InterPro" id="IPR007922">
    <property type="entry name" value="DciA-like"/>
</dbReference>
<reference evidence="1" key="2">
    <citation type="journal article" date="2022" name="Res Sq">
        <title>Evolution of multicellular longitudinally dividing oral cavity symbionts (Neisseriaceae).</title>
        <authorList>
            <person name="Nyongesa S."/>
            <person name="Weber P."/>
            <person name="Bernet E."/>
            <person name="Pullido F."/>
            <person name="Nieckarz M."/>
            <person name="Delaby M."/>
            <person name="Nieves C."/>
            <person name="Viehboeck T."/>
            <person name="Krause N."/>
            <person name="Rivera-Millot A."/>
            <person name="Nakamura A."/>
            <person name="Vischer N."/>
            <person name="VanNieuwenhze M."/>
            <person name="Brun Y."/>
            <person name="Cava F."/>
            <person name="Bulgheresi S."/>
            <person name="Veyrier F."/>
        </authorList>
    </citation>
    <scope>NUCLEOTIDE SEQUENCE</scope>
    <source>
        <strain evidence="1">SAG 1488-6</strain>
    </source>
</reference>